<organism evidence="4 5">
    <name type="scientific">Muricoccus roseus</name>
    <dbReference type="NCBI Taxonomy" id="198092"/>
    <lineage>
        <taxon>Bacteria</taxon>
        <taxon>Pseudomonadati</taxon>
        <taxon>Pseudomonadota</taxon>
        <taxon>Alphaproteobacteria</taxon>
        <taxon>Acetobacterales</taxon>
        <taxon>Roseomonadaceae</taxon>
        <taxon>Muricoccus</taxon>
    </lineage>
</organism>
<dbReference type="FunFam" id="3.40.50.720:FF:000084">
    <property type="entry name" value="Short-chain dehydrogenase reductase"/>
    <property type="match status" value="1"/>
</dbReference>
<dbReference type="Gene3D" id="3.40.50.720">
    <property type="entry name" value="NAD(P)-binding Rossmann-like Domain"/>
    <property type="match status" value="1"/>
</dbReference>
<evidence type="ECO:0000259" key="3">
    <source>
        <dbReference type="SMART" id="SM00822"/>
    </source>
</evidence>
<dbReference type="GO" id="GO:0032787">
    <property type="term" value="P:monocarboxylic acid metabolic process"/>
    <property type="evidence" value="ECO:0007669"/>
    <property type="project" value="UniProtKB-ARBA"/>
</dbReference>
<dbReference type="InterPro" id="IPR057326">
    <property type="entry name" value="KR_dom"/>
</dbReference>
<feature type="domain" description="Ketoreductase" evidence="3">
    <location>
        <begin position="16"/>
        <end position="194"/>
    </location>
</feature>
<dbReference type="AlphaFoldDB" id="A0A1M6PT81"/>
<evidence type="ECO:0000313" key="4">
    <source>
        <dbReference type="EMBL" id="SHK11106.1"/>
    </source>
</evidence>
<dbReference type="PRINTS" id="PR00081">
    <property type="entry name" value="GDHRDH"/>
</dbReference>
<dbReference type="InterPro" id="IPR036291">
    <property type="entry name" value="NAD(P)-bd_dom_sf"/>
</dbReference>
<dbReference type="InterPro" id="IPR002347">
    <property type="entry name" value="SDR_fam"/>
</dbReference>
<dbReference type="SUPFAM" id="SSF51735">
    <property type="entry name" value="NAD(P)-binding Rossmann-fold domains"/>
    <property type="match status" value="1"/>
</dbReference>
<dbReference type="Pfam" id="PF00106">
    <property type="entry name" value="adh_short"/>
    <property type="match status" value="1"/>
</dbReference>
<sequence>MSGDREPLMSKPLEGQVAVVTGGARGIGLATAQRLARDGARVAIWDRDPGLLDSAAFRPALLARVDVTDLASVQAVVAETEAALGRVDILVNNAGITGPVHPLWEYPPEAWHQVLAVNLTGVFHCCRAVLPGMRERRHGRIISVSSLSGKEGTPEIGAYAAAKAGVIGLTKSMARELAGSGVLVNSVAPAMAETELLQALTPDFIAAAKGRIPMGRFAGIAEIAAMIAWIAGPDCSFTTGFTFDISGGRATY</sequence>
<dbReference type="PANTHER" id="PTHR42879">
    <property type="entry name" value="3-OXOACYL-(ACYL-CARRIER-PROTEIN) REDUCTASE"/>
    <property type="match status" value="1"/>
</dbReference>
<proteinExistence type="inferred from homology"/>
<dbReference type="SMART" id="SM00822">
    <property type="entry name" value="PKS_KR"/>
    <property type="match status" value="1"/>
</dbReference>
<evidence type="ECO:0000256" key="1">
    <source>
        <dbReference type="ARBA" id="ARBA00006484"/>
    </source>
</evidence>
<dbReference type="STRING" id="198092.SAMN02745194_04189"/>
<dbReference type="InterPro" id="IPR050259">
    <property type="entry name" value="SDR"/>
</dbReference>
<keyword evidence="5" id="KW-1185">Reference proteome</keyword>
<evidence type="ECO:0000256" key="2">
    <source>
        <dbReference type="RuleBase" id="RU000363"/>
    </source>
</evidence>
<dbReference type="InterPro" id="IPR020904">
    <property type="entry name" value="Sc_DH/Rdtase_CS"/>
</dbReference>
<dbReference type="PRINTS" id="PR00080">
    <property type="entry name" value="SDRFAMILY"/>
</dbReference>
<name>A0A1M6PT81_9PROT</name>
<reference evidence="4 5" key="1">
    <citation type="submission" date="2016-11" db="EMBL/GenBank/DDBJ databases">
        <authorList>
            <person name="Jaros S."/>
            <person name="Januszkiewicz K."/>
            <person name="Wedrychowicz H."/>
        </authorList>
    </citation>
    <scope>NUCLEOTIDE SEQUENCE [LARGE SCALE GENOMIC DNA]</scope>
    <source>
        <strain evidence="4 5">DSM 14916</strain>
    </source>
</reference>
<dbReference type="Proteomes" id="UP000184387">
    <property type="component" value="Unassembled WGS sequence"/>
</dbReference>
<evidence type="ECO:0000313" key="5">
    <source>
        <dbReference type="Proteomes" id="UP000184387"/>
    </source>
</evidence>
<dbReference type="PROSITE" id="PS00061">
    <property type="entry name" value="ADH_SHORT"/>
    <property type="match status" value="1"/>
</dbReference>
<accession>A0A1M6PT81</accession>
<dbReference type="NCBIfam" id="NF009466">
    <property type="entry name" value="PRK12826.1-2"/>
    <property type="match status" value="1"/>
</dbReference>
<dbReference type="PANTHER" id="PTHR42879:SF2">
    <property type="entry name" value="3-OXOACYL-[ACYL-CARRIER-PROTEIN] REDUCTASE FABG"/>
    <property type="match status" value="1"/>
</dbReference>
<dbReference type="EMBL" id="FQZF01000032">
    <property type="protein sequence ID" value="SHK11106.1"/>
    <property type="molecule type" value="Genomic_DNA"/>
</dbReference>
<comment type="similarity">
    <text evidence="1 2">Belongs to the short-chain dehydrogenases/reductases (SDR) family.</text>
</comment>
<gene>
    <name evidence="4" type="ORF">SAMN02745194_04189</name>
</gene>
<protein>
    <submittedName>
        <fullName evidence="4">3-oxoacyl-[acyl-carrier protein] reductase</fullName>
    </submittedName>
</protein>